<dbReference type="GO" id="GO:0003677">
    <property type="term" value="F:DNA binding"/>
    <property type="evidence" value="ECO:0007669"/>
    <property type="project" value="InterPro"/>
</dbReference>
<evidence type="ECO:0000313" key="3">
    <source>
        <dbReference type="Proteomes" id="UP000319383"/>
    </source>
</evidence>
<accession>A0A517ZWU0</accession>
<evidence type="ECO:0000313" key="2">
    <source>
        <dbReference type="EMBL" id="QDU46962.1"/>
    </source>
</evidence>
<gene>
    <name evidence="2" type="ORF">Mal52_54900</name>
</gene>
<dbReference type="EMBL" id="CP036276">
    <property type="protein sequence ID" value="QDU46962.1"/>
    <property type="molecule type" value="Genomic_DNA"/>
</dbReference>
<dbReference type="AlphaFoldDB" id="A0A517ZWU0"/>
<dbReference type="RefSeq" id="WP_145379535.1">
    <property type="nucleotide sequence ID" value="NZ_CP036276.1"/>
</dbReference>
<reference evidence="2 3" key="1">
    <citation type="submission" date="2019-02" db="EMBL/GenBank/DDBJ databases">
        <title>Deep-cultivation of Planctomycetes and their phenomic and genomic characterization uncovers novel biology.</title>
        <authorList>
            <person name="Wiegand S."/>
            <person name="Jogler M."/>
            <person name="Boedeker C."/>
            <person name="Pinto D."/>
            <person name="Vollmers J."/>
            <person name="Rivas-Marin E."/>
            <person name="Kohn T."/>
            <person name="Peeters S.H."/>
            <person name="Heuer A."/>
            <person name="Rast P."/>
            <person name="Oberbeckmann S."/>
            <person name="Bunk B."/>
            <person name="Jeske O."/>
            <person name="Meyerdierks A."/>
            <person name="Storesund J.E."/>
            <person name="Kallscheuer N."/>
            <person name="Luecker S."/>
            <person name="Lage O.M."/>
            <person name="Pohl T."/>
            <person name="Merkel B.J."/>
            <person name="Hornburger P."/>
            <person name="Mueller R.-W."/>
            <person name="Bruemmer F."/>
            <person name="Labrenz M."/>
            <person name="Spormann A.M."/>
            <person name="Op den Camp H."/>
            <person name="Overmann J."/>
            <person name="Amann R."/>
            <person name="Jetten M.S.M."/>
            <person name="Mascher T."/>
            <person name="Medema M.H."/>
            <person name="Devos D.P."/>
            <person name="Kaster A.-K."/>
            <person name="Ovreas L."/>
            <person name="Rohde M."/>
            <person name="Galperin M.Y."/>
            <person name="Jogler C."/>
        </authorList>
    </citation>
    <scope>NUCLEOTIDE SEQUENCE [LARGE SCALE GENOMIC DNA]</scope>
    <source>
        <strain evidence="2 3">Mal52</strain>
    </source>
</reference>
<keyword evidence="3" id="KW-1185">Reference proteome</keyword>
<dbReference type="PANTHER" id="PTHR33360:SF2">
    <property type="entry name" value="TRANSPOSASE FOR INSERTION SEQUENCE ELEMENT IS200"/>
    <property type="match status" value="1"/>
</dbReference>
<evidence type="ECO:0000259" key="1">
    <source>
        <dbReference type="SMART" id="SM01321"/>
    </source>
</evidence>
<dbReference type="Proteomes" id="UP000319383">
    <property type="component" value="Chromosome"/>
</dbReference>
<dbReference type="KEGG" id="sdyn:Mal52_54900"/>
<dbReference type="SMART" id="SM01321">
    <property type="entry name" value="Y1_Tnp"/>
    <property type="match status" value="1"/>
</dbReference>
<organism evidence="2 3">
    <name type="scientific">Symmachiella dynata</name>
    <dbReference type="NCBI Taxonomy" id="2527995"/>
    <lineage>
        <taxon>Bacteria</taxon>
        <taxon>Pseudomonadati</taxon>
        <taxon>Planctomycetota</taxon>
        <taxon>Planctomycetia</taxon>
        <taxon>Planctomycetales</taxon>
        <taxon>Planctomycetaceae</taxon>
        <taxon>Symmachiella</taxon>
    </lineage>
</organism>
<proteinExistence type="predicted"/>
<dbReference type="Gene3D" id="3.30.70.1290">
    <property type="entry name" value="Transposase IS200-like"/>
    <property type="match status" value="1"/>
</dbReference>
<feature type="domain" description="Transposase IS200-like" evidence="1">
    <location>
        <begin position="6"/>
        <end position="117"/>
    </location>
</feature>
<dbReference type="GO" id="GO:0006313">
    <property type="term" value="P:DNA transposition"/>
    <property type="evidence" value="ECO:0007669"/>
    <property type="project" value="InterPro"/>
</dbReference>
<dbReference type="PANTHER" id="PTHR33360">
    <property type="entry name" value="TRANSPOSASE FOR INSERTION SEQUENCE ELEMENT IS200"/>
    <property type="match status" value="1"/>
</dbReference>
<dbReference type="SUPFAM" id="SSF143422">
    <property type="entry name" value="Transposase IS200-like"/>
    <property type="match status" value="1"/>
</dbReference>
<dbReference type="InterPro" id="IPR002686">
    <property type="entry name" value="Transposase_17"/>
</dbReference>
<sequence length="148" mass="17514">MPQSLVKNLIHLVYSTKHRRPWIHENIRDRLFAYQAGIFLHWESPAIVIGGADDHVHALFALSKNHPLKKIVEEVKKGSSKWMKGEGVTDFYWQNGYAGFSVSESNVADVKKYIENQAEHHRRMTFQDELKLLLQRHRIEFDERYLWD</sequence>
<name>A0A517ZWU0_9PLAN</name>
<dbReference type="InterPro" id="IPR036515">
    <property type="entry name" value="Transposase_17_sf"/>
</dbReference>
<dbReference type="GO" id="GO:0004803">
    <property type="term" value="F:transposase activity"/>
    <property type="evidence" value="ECO:0007669"/>
    <property type="project" value="InterPro"/>
</dbReference>
<protein>
    <submittedName>
        <fullName evidence="2">Transposase IS200 like protein</fullName>
    </submittedName>
</protein>
<dbReference type="Pfam" id="PF01797">
    <property type="entry name" value="Y1_Tnp"/>
    <property type="match status" value="1"/>
</dbReference>